<evidence type="ECO:0000256" key="3">
    <source>
        <dbReference type="ARBA" id="ARBA00023239"/>
    </source>
</evidence>
<dbReference type="InterPro" id="IPR040442">
    <property type="entry name" value="Pyrv_kinase-like_dom_sf"/>
</dbReference>
<gene>
    <name evidence="5" type="ORF">ERS852411_03743</name>
</gene>
<dbReference type="GO" id="GO:0016832">
    <property type="term" value="F:aldehyde-lyase activity"/>
    <property type="evidence" value="ECO:0007669"/>
    <property type="project" value="TreeGrafter"/>
</dbReference>
<evidence type="ECO:0000259" key="4">
    <source>
        <dbReference type="Pfam" id="PF03328"/>
    </source>
</evidence>
<evidence type="ECO:0000256" key="2">
    <source>
        <dbReference type="ARBA" id="ARBA00022723"/>
    </source>
</evidence>
<dbReference type="InterPro" id="IPR005000">
    <property type="entry name" value="Aldolase/citrate-lyase_domain"/>
</dbReference>
<name>A0A174S718_FLAPL</name>
<evidence type="ECO:0000313" key="5">
    <source>
        <dbReference type="EMBL" id="CUP91727.1"/>
    </source>
</evidence>
<dbReference type="GO" id="GO:0005737">
    <property type="term" value="C:cytoplasm"/>
    <property type="evidence" value="ECO:0007669"/>
    <property type="project" value="TreeGrafter"/>
</dbReference>
<dbReference type="GO" id="GO:0046872">
    <property type="term" value="F:metal ion binding"/>
    <property type="evidence" value="ECO:0007669"/>
    <property type="project" value="UniProtKB-KW"/>
</dbReference>
<dbReference type="InterPro" id="IPR050251">
    <property type="entry name" value="HpcH-HpaI_aldolase"/>
</dbReference>
<dbReference type="InterPro" id="IPR015813">
    <property type="entry name" value="Pyrv/PenolPyrv_kinase-like_dom"/>
</dbReference>
<dbReference type="AlphaFoldDB" id="A0A174S718"/>
<proteinExistence type="inferred from homology"/>
<accession>A0A174S718</accession>
<dbReference type="PANTHER" id="PTHR30502">
    <property type="entry name" value="2-KETO-3-DEOXY-L-RHAMNONATE ALDOLASE"/>
    <property type="match status" value="1"/>
</dbReference>
<evidence type="ECO:0000313" key="6">
    <source>
        <dbReference type="Proteomes" id="UP000095746"/>
    </source>
</evidence>
<organism evidence="5 6">
    <name type="scientific">Flavonifractor plautii</name>
    <name type="common">Fusobacterium plautii</name>
    <dbReference type="NCBI Taxonomy" id="292800"/>
    <lineage>
        <taxon>Bacteria</taxon>
        <taxon>Bacillati</taxon>
        <taxon>Bacillota</taxon>
        <taxon>Clostridia</taxon>
        <taxon>Eubacteriales</taxon>
        <taxon>Oscillospiraceae</taxon>
        <taxon>Flavonifractor</taxon>
    </lineage>
</organism>
<reference evidence="5 6" key="1">
    <citation type="submission" date="2015-09" db="EMBL/GenBank/DDBJ databases">
        <authorList>
            <consortium name="Pathogen Informatics"/>
        </authorList>
    </citation>
    <scope>NUCLEOTIDE SEQUENCE [LARGE SCALE GENOMIC DNA]</scope>
    <source>
        <strain evidence="5 6">2789STDY5608854</strain>
    </source>
</reference>
<keyword evidence="3" id="KW-0456">Lyase</keyword>
<keyword evidence="2" id="KW-0479">Metal-binding</keyword>
<feature type="domain" description="HpcH/HpaI aldolase/citrate lyase" evidence="4">
    <location>
        <begin position="2"/>
        <end position="82"/>
    </location>
</feature>
<dbReference type="SUPFAM" id="SSF51621">
    <property type="entry name" value="Phosphoenolpyruvate/pyruvate domain"/>
    <property type="match status" value="1"/>
</dbReference>
<dbReference type="Proteomes" id="UP000095746">
    <property type="component" value="Unassembled WGS sequence"/>
</dbReference>
<dbReference type="EMBL" id="CYZT01000561">
    <property type="protein sequence ID" value="CUP91727.1"/>
    <property type="molecule type" value="Genomic_DNA"/>
</dbReference>
<protein>
    <submittedName>
        <fullName evidence="5">Alpha-dehydro-beta-deoxy-D-glucarate aldolase</fullName>
    </submittedName>
</protein>
<dbReference type="PANTHER" id="PTHR30502:SF0">
    <property type="entry name" value="PHOSPHOENOLPYRUVATE CARBOXYLASE FAMILY PROTEIN"/>
    <property type="match status" value="1"/>
</dbReference>
<sequence>MPGLDAIFIGTGDLSLEMGIAFKADSSASHTVDDPQIVAAIDRVLAACRKNNVIPGIVTASAEDAARRIRQGFQLVTCMNDLGFFRSHSAQHIASVRELAAR</sequence>
<dbReference type="Pfam" id="PF03328">
    <property type="entry name" value="HpcH_HpaI"/>
    <property type="match status" value="1"/>
</dbReference>
<dbReference type="Gene3D" id="3.20.20.60">
    <property type="entry name" value="Phosphoenolpyruvate-binding domains"/>
    <property type="match status" value="1"/>
</dbReference>
<evidence type="ECO:0000256" key="1">
    <source>
        <dbReference type="ARBA" id="ARBA00005568"/>
    </source>
</evidence>
<comment type="similarity">
    <text evidence="1">Belongs to the HpcH/HpaI aldolase family.</text>
</comment>